<dbReference type="EMBL" id="QPFP01000001">
    <property type="protein sequence ID" value="TEB39845.1"/>
    <property type="molecule type" value="Genomic_DNA"/>
</dbReference>
<dbReference type="Proteomes" id="UP000298030">
    <property type="component" value="Unassembled WGS sequence"/>
</dbReference>
<name>A0A4Y7U098_COPMI</name>
<proteinExistence type="predicted"/>
<comment type="caution">
    <text evidence="1">The sequence shown here is derived from an EMBL/GenBank/DDBJ whole genome shotgun (WGS) entry which is preliminary data.</text>
</comment>
<keyword evidence="2" id="KW-1185">Reference proteome</keyword>
<evidence type="ECO:0000313" key="1">
    <source>
        <dbReference type="EMBL" id="TEB39845.1"/>
    </source>
</evidence>
<dbReference type="AlphaFoldDB" id="A0A4Y7U098"/>
<protein>
    <submittedName>
        <fullName evidence="1">Uncharacterized protein</fullName>
    </submittedName>
</protein>
<evidence type="ECO:0000313" key="2">
    <source>
        <dbReference type="Proteomes" id="UP000298030"/>
    </source>
</evidence>
<accession>A0A4Y7U098</accession>
<sequence length="64" mass="7224">MTITTSFRCVRPSGPLCGDLPLLLITWILALRPLLTPDPPHRALCDQQTRQGEAESLYPSYPFR</sequence>
<organism evidence="1 2">
    <name type="scientific">Coprinellus micaceus</name>
    <name type="common">Glistening ink-cap mushroom</name>
    <name type="synonym">Coprinus micaceus</name>
    <dbReference type="NCBI Taxonomy" id="71717"/>
    <lineage>
        <taxon>Eukaryota</taxon>
        <taxon>Fungi</taxon>
        <taxon>Dikarya</taxon>
        <taxon>Basidiomycota</taxon>
        <taxon>Agaricomycotina</taxon>
        <taxon>Agaricomycetes</taxon>
        <taxon>Agaricomycetidae</taxon>
        <taxon>Agaricales</taxon>
        <taxon>Agaricineae</taxon>
        <taxon>Psathyrellaceae</taxon>
        <taxon>Coprinellus</taxon>
    </lineage>
</organism>
<gene>
    <name evidence="1" type="ORF">FA13DRAFT_1724059</name>
</gene>
<reference evidence="1 2" key="1">
    <citation type="journal article" date="2019" name="Nat. Ecol. Evol.">
        <title>Megaphylogeny resolves global patterns of mushroom evolution.</title>
        <authorList>
            <person name="Varga T."/>
            <person name="Krizsan K."/>
            <person name="Foldi C."/>
            <person name="Dima B."/>
            <person name="Sanchez-Garcia M."/>
            <person name="Sanchez-Ramirez S."/>
            <person name="Szollosi G.J."/>
            <person name="Szarkandi J.G."/>
            <person name="Papp V."/>
            <person name="Albert L."/>
            <person name="Andreopoulos W."/>
            <person name="Angelini C."/>
            <person name="Antonin V."/>
            <person name="Barry K.W."/>
            <person name="Bougher N.L."/>
            <person name="Buchanan P."/>
            <person name="Buyck B."/>
            <person name="Bense V."/>
            <person name="Catcheside P."/>
            <person name="Chovatia M."/>
            <person name="Cooper J."/>
            <person name="Damon W."/>
            <person name="Desjardin D."/>
            <person name="Finy P."/>
            <person name="Geml J."/>
            <person name="Haridas S."/>
            <person name="Hughes K."/>
            <person name="Justo A."/>
            <person name="Karasinski D."/>
            <person name="Kautmanova I."/>
            <person name="Kiss B."/>
            <person name="Kocsube S."/>
            <person name="Kotiranta H."/>
            <person name="LaButti K.M."/>
            <person name="Lechner B.E."/>
            <person name="Liimatainen K."/>
            <person name="Lipzen A."/>
            <person name="Lukacs Z."/>
            <person name="Mihaltcheva S."/>
            <person name="Morgado L.N."/>
            <person name="Niskanen T."/>
            <person name="Noordeloos M.E."/>
            <person name="Ohm R.A."/>
            <person name="Ortiz-Santana B."/>
            <person name="Ovrebo C."/>
            <person name="Racz N."/>
            <person name="Riley R."/>
            <person name="Savchenko A."/>
            <person name="Shiryaev A."/>
            <person name="Soop K."/>
            <person name="Spirin V."/>
            <person name="Szebenyi C."/>
            <person name="Tomsovsky M."/>
            <person name="Tulloss R.E."/>
            <person name="Uehling J."/>
            <person name="Grigoriev I.V."/>
            <person name="Vagvolgyi C."/>
            <person name="Papp T."/>
            <person name="Martin F.M."/>
            <person name="Miettinen O."/>
            <person name="Hibbett D.S."/>
            <person name="Nagy L.G."/>
        </authorList>
    </citation>
    <scope>NUCLEOTIDE SEQUENCE [LARGE SCALE GENOMIC DNA]</scope>
    <source>
        <strain evidence="1 2">FP101781</strain>
    </source>
</reference>